<gene>
    <name evidence="2" type="ORF">SAMN04490357_0086</name>
</gene>
<dbReference type="PANTHER" id="PTHR43245:SF13">
    <property type="entry name" value="UDP-D-APIOSE_UDP-D-XYLOSE SYNTHASE 2"/>
    <property type="match status" value="1"/>
</dbReference>
<name>A0A1H4IA49_9ACTN</name>
<accession>A0A1H4IA49</accession>
<dbReference type="Gene3D" id="3.90.25.10">
    <property type="entry name" value="UDP-galactose 4-epimerase, domain 1"/>
    <property type="match status" value="1"/>
</dbReference>
<organism evidence="2 3">
    <name type="scientific">Streptomyces misionensis</name>
    <dbReference type="NCBI Taxonomy" id="67331"/>
    <lineage>
        <taxon>Bacteria</taxon>
        <taxon>Bacillati</taxon>
        <taxon>Actinomycetota</taxon>
        <taxon>Actinomycetes</taxon>
        <taxon>Kitasatosporales</taxon>
        <taxon>Streptomycetaceae</taxon>
        <taxon>Streptomyces</taxon>
    </lineage>
</organism>
<dbReference type="STRING" id="67331.SAMN04490357_0086"/>
<dbReference type="InterPro" id="IPR001509">
    <property type="entry name" value="Epimerase_deHydtase"/>
</dbReference>
<dbReference type="InterPro" id="IPR036291">
    <property type="entry name" value="NAD(P)-bd_dom_sf"/>
</dbReference>
<dbReference type="GeneID" id="95509411"/>
<dbReference type="PANTHER" id="PTHR43245">
    <property type="entry name" value="BIFUNCTIONAL POLYMYXIN RESISTANCE PROTEIN ARNA"/>
    <property type="match status" value="1"/>
</dbReference>
<dbReference type="SUPFAM" id="SSF51735">
    <property type="entry name" value="NAD(P)-binding Rossmann-fold domains"/>
    <property type="match status" value="1"/>
</dbReference>
<protein>
    <submittedName>
        <fullName evidence="2">Nucleoside-diphosphate-sugar epimerase</fullName>
    </submittedName>
</protein>
<evidence type="ECO:0000313" key="3">
    <source>
        <dbReference type="Proteomes" id="UP000182375"/>
    </source>
</evidence>
<feature type="domain" description="NAD-dependent epimerase/dehydratase" evidence="1">
    <location>
        <begin position="12"/>
        <end position="246"/>
    </location>
</feature>
<proteinExistence type="predicted"/>
<dbReference type="RefSeq" id="WP_074989970.1">
    <property type="nucleotide sequence ID" value="NZ_FNTD01000003.1"/>
</dbReference>
<dbReference type="Proteomes" id="UP000182375">
    <property type="component" value="Unassembled WGS sequence"/>
</dbReference>
<dbReference type="Gene3D" id="3.40.50.720">
    <property type="entry name" value="NAD(P)-binding Rossmann-like Domain"/>
    <property type="match status" value="1"/>
</dbReference>
<dbReference type="AlphaFoldDB" id="A0A1H4IA49"/>
<sequence length="325" mass="34324">MTADPAGRRGPALVLGATGFVGHHVSAAFEAAGYEVVMVSRTPGGPPAEGASRAVAFDLLAASPHELTALLRRVRPTVVVNATGAVWDVSPRQMVRVNVALVRRLVRALEALDRPRPRLVQLGSVHEYGPVPPGAALDERVPERPGTVYGRTKLRGSRLVLEATAAGRLDAVVLRISNVVGPGTPGSSLLGRVAGQLSDAALDGTPALLRLAPLRAKRDFVDVRDITDAVVAAAERPVTGRVINLGRGEAVDVRWMVDALVAASGIPARVVDDTGDQPRRAGAEWQEIDHSAAHAALGWSPRRPLEDALLALWRDVADRRASRAS</sequence>
<evidence type="ECO:0000313" key="2">
    <source>
        <dbReference type="EMBL" id="SEB30871.1"/>
    </source>
</evidence>
<dbReference type="Pfam" id="PF01370">
    <property type="entry name" value="Epimerase"/>
    <property type="match status" value="1"/>
</dbReference>
<evidence type="ECO:0000259" key="1">
    <source>
        <dbReference type="Pfam" id="PF01370"/>
    </source>
</evidence>
<dbReference type="CDD" id="cd08946">
    <property type="entry name" value="SDR_e"/>
    <property type="match status" value="1"/>
</dbReference>
<dbReference type="EMBL" id="FNTD01000003">
    <property type="protein sequence ID" value="SEB30871.1"/>
    <property type="molecule type" value="Genomic_DNA"/>
</dbReference>
<dbReference type="InterPro" id="IPR050177">
    <property type="entry name" value="Lipid_A_modif_metabolic_enz"/>
</dbReference>
<reference evidence="2 3" key="1">
    <citation type="submission" date="2016-10" db="EMBL/GenBank/DDBJ databases">
        <authorList>
            <person name="de Groot N.N."/>
        </authorList>
    </citation>
    <scope>NUCLEOTIDE SEQUENCE [LARGE SCALE GENOMIC DNA]</scope>
    <source>
        <strain evidence="2 3">DSM 40306</strain>
    </source>
</reference>